<evidence type="ECO:0000313" key="2">
    <source>
        <dbReference type="Proteomes" id="UP000821845"/>
    </source>
</evidence>
<reference evidence="1" key="1">
    <citation type="submission" date="2020-05" db="EMBL/GenBank/DDBJ databases">
        <title>Large-scale comparative analyses of tick genomes elucidate their genetic diversity and vector capacities.</title>
        <authorList>
            <person name="Jia N."/>
            <person name="Wang J."/>
            <person name="Shi W."/>
            <person name="Du L."/>
            <person name="Sun Y."/>
            <person name="Zhan W."/>
            <person name="Jiang J."/>
            <person name="Wang Q."/>
            <person name="Zhang B."/>
            <person name="Ji P."/>
            <person name="Sakyi L.B."/>
            <person name="Cui X."/>
            <person name="Yuan T."/>
            <person name="Jiang B."/>
            <person name="Yang W."/>
            <person name="Lam T.T.-Y."/>
            <person name="Chang Q."/>
            <person name="Ding S."/>
            <person name="Wang X."/>
            <person name="Zhu J."/>
            <person name="Ruan X."/>
            <person name="Zhao L."/>
            <person name="Wei J."/>
            <person name="Que T."/>
            <person name="Du C."/>
            <person name="Cheng J."/>
            <person name="Dai P."/>
            <person name="Han X."/>
            <person name="Huang E."/>
            <person name="Gao Y."/>
            <person name="Liu J."/>
            <person name="Shao H."/>
            <person name="Ye R."/>
            <person name="Li L."/>
            <person name="Wei W."/>
            <person name="Wang X."/>
            <person name="Wang C."/>
            <person name="Yang T."/>
            <person name="Huo Q."/>
            <person name="Li W."/>
            <person name="Guo W."/>
            <person name="Chen H."/>
            <person name="Zhou L."/>
            <person name="Ni X."/>
            <person name="Tian J."/>
            <person name="Zhou Y."/>
            <person name="Sheng Y."/>
            <person name="Liu T."/>
            <person name="Pan Y."/>
            <person name="Xia L."/>
            <person name="Li J."/>
            <person name="Zhao F."/>
            <person name="Cao W."/>
        </authorList>
    </citation>
    <scope>NUCLEOTIDE SEQUENCE</scope>
    <source>
        <strain evidence="1">Hyas-2018</strain>
    </source>
</reference>
<accession>A0ACB7S2T3</accession>
<dbReference type="EMBL" id="CM023486">
    <property type="protein sequence ID" value="KAH6927948.1"/>
    <property type="molecule type" value="Genomic_DNA"/>
</dbReference>
<evidence type="ECO:0000313" key="1">
    <source>
        <dbReference type="EMBL" id="KAH6927948.1"/>
    </source>
</evidence>
<dbReference type="Proteomes" id="UP000821845">
    <property type="component" value="Chromosome 6"/>
</dbReference>
<proteinExistence type="predicted"/>
<name>A0ACB7S2T3_HYAAI</name>
<comment type="caution">
    <text evidence="1">The sequence shown here is derived from an EMBL/GenBank/DDBJ whole genome shotgun (WGS) entry which is preliminary data.</text>
</comment>
<keyword evidence="2" id="KW-1185">Reference proteome</keyword>
<organism evidence="1 2">
    <name type="scientific">Hyalomma asiaticum</name>
    <name type="common">Tick</name>
    <dbReference type="NCBI Taxonomy" id="266040"/>
    <lineage>
        <taxon>Eukaryota</taxon>
        <taxon>Metazoa</taxon>
        <taxon>Ecdysozoa</taxon>
        <taxon>Arthropoda</taxon>
        <taxon>Chelicerata</taxon>
        <taxon>Arachnida</taxon>
        <taxon>Acari</taxon>
        <taxon>Parasitiformes</taxon>
        <taxon>Ixodida</taxon>
        <taxon>Ixodoidea</taxon>
        <taxon>Ixodidae</taxon>
        <taxon>Hyalomminae</taxon>
        <taxon>Hyalomma</taxon>
    </lineage>
</organism>
<sequence length="181" mass="20300">MGHELVLQELCAINCGERTYNYVRSFLTDRTATVGIGEIRSSTFSLPNRGTPQGAILSPLLFNICMARLARQLDSIPDLGYALYADDITLWVTRGPLSYKENTLQEGAQTVHLFAESCGMSSSPEKSELVRVHGRGYRNGLPFELKIGDRRIRQVEKARIFGLWIQSNRHADNTLKTTHDS</sequence>
<gene>
    <name evidence="1" type="ORF">HPB50_010021</name>
</gene>
<protein>
    <submittedName>
        <fullName evidence="1">Uncharacterized protein</fullName>
    </submittedName>
</protein>